<protein>
    <submittedName>
        <fullName evidence="1">Arsenical resistance operon transcriptional repressor ArsD</fullName>
    </submittedName>
</protein>
<name>A0A3P7RY15_9FIRM</name>
<dbReference type="RefSeq" id="WP_125136773.1">
    <property type="nucleotide sequence ID" value="NZ_LR130778.1"/>
</dbReference>
<dbReference type="Gene3D" id="3.40.30.10">
    <property type="entry name" value="Glutaredoxin"/>
    <property type="match status" value="1"/>
</dbReference>
<dbReference type="KEGG" id="cbar:PATL70BA_1576"/>
<dbReference type="AlphaFoldDB" id="A0A3P7RY15"/>
<evidence type="ECO:0000313" key="2">
    <source>
        <dbReference type="Proteomes" id="UP000279029"/>
    </source>
</evidence>
<proteinExistence type="predicted"/>
<dbReference type="GO" id="GO:0046685">
    <property type="term" value="P:response to arsenic-containing substance"/>
    <property type="evidence" value="ECO:0007669"/>
    <property type="project" value="InterPro"/>
</dbReference>
<keyword evidence="2" id="KW-1185">Reference proteome</keyword>
<gene>
    <name evidence="1" type="ORF">PATL70BA_1576</name>
</gene>
<dbReference type="GO" id="GO:0045892">
    <property type="term" value="P:negative regulation of DNA-templated transcription"/>
    <property type="evidence" value="ECO:0007669"/>
    <property type="project" value="InterPro"/>
</dbReference>
<evidence type="ECO:0000313" key="1">
    <source>
        <dbReference type="EMBL" id="VDN47462.1"/>
    </source>
</evidence>
<dbReference type="GO" id="GO:0003677">
    <property type="term" value="F:DNA binding"/>
    <property type="evidence" value="ECO:0007669"/>
    <property type="project" value="InterPro"/>
</dbReference>
<dbReference type="EMBL" id="LR130778">
    <property type="protein sequence ID" value="VDN47462.1"/>
    <property type="molecule type" value="Genomic_DNA"/>
</dbReference>
<dbReference type="Pfam" id="PF06953">
    <property type="entry name" value="ArsD"/>
    <property type="match status" value="1"/>
</dbReference>
<reference evidence="1 2" key="1">
    <citation type="submission" date="2018-09" db="EMBL/GenBank/DDBJ databases">
        <authorList>
            <person name="Postec A."/>
        </authorList>
    </citation>
    <scope>NUCLEOTIDE SEQUENCE [LARGE SCALE GENOMIC DNA]</scope>
    <source>
        <strain evidence="1">70B-A</strain>
    </source>
</reference>
<dbReference type="OrthoDB" id="9801358at2"/>
<dbReference type="Proteomes" id="UP000279029">
    <property type="component" value="Chromosome"/>
</dbReference>
<dbReference type="InterPro" id="IPR010712">
    <property type="entry name" value="Arsenical-R_ArsD"/>
</dbReference>
<sequence length="101" mass="11606">MIIEFYDPPMCCSTGLCGPSVDESLVKLGENIEHIKNKYEGAKVERYMITQQPMKFKENESVFKLVKEKGRDILPITTLNGNIIKFGSYPTFEELEQKINE</sequence>
<organism evidence="1 2">
    <name type="scientific">Petrocella atlantisensis</name>
    <dbReference type="NCBI Taxonomy" id="2173034"/>
    <lineage>
        <taxon>Bacteria</taxon>
        <taxon>Bacillati</taxon>
        <taxon>Bacillota</taxon>
        <taxon>Clostridia</taxon>
        <taxon>Lachnospirales</taxon>
        <taxon>Vallitaleaceae</taxon>
        <taxon>Petrocella</taxon>
    </lineage>
</organism>
<accession>A0A3P7RY15</accession>
<dbReference type="NCBIfam" id="NF033727">
    <property type="entry name" value="chaperon_ArsD"/>
    <property type="match status" value="1"/>
</dbReference>